<keyword evidence="1" id="KW-1133">Transmembrane helix</keyword>
<evidence type="ECO:0000313" key="3">
    <source>
        <dbReference type="Proteomes" id="UP000323337"/>
    </source>
</evidence>
<organism evidence="2 3">
    <name type="scientific">Flexistipes sinusarabici</name>
    <dbReference type="NCBI Taxonomy" id="2352"/>
    <lineage>
        <taxon>Bacteria</taxon>
        <taxon>Pseudomonadati</taxon>
        <taxon>Deferribacterota</taxon>
        <taxon>Deferribacteres</taxon>
        <taxon>Deferribacterales</taxon>
        <taxon>Flexistipitaceae</taxon>
        <taxon>Flexistipes</taxon>
    </lineage>
</organism>
<keyword evidence="1" id="KW-0812">Transmembrane</keyword>
<feature type="transmembrane region" description="Helical" evidence="1">
    <location>
        <begin position="150"/>
        <end position="172"/>
    </location>
</feature>
<dbReference type="AlphaFoldDB" id="A0A5D0MIE8"/>
<comment type="caution">
    <text evidence="2">The sequence shown here is derived from an EMBL/GenBank/DDBJ whole genome shotgun (WGS) entry which is preliminary data.</text>
</comment>
<protein>
    <recommendedName>
        <fullName evidence="4">PH domain-containing protein</fullName>
    </recommendedName>
</protein>
<dbReference type="EMBL" id="VSIV01000140">
    <property type="protein sequence ID" value="TYB33457.1"/>
    <property type="molecule type" value="Genomic_DNA"/>
</dbReference>
<evidence type="ECO:0000313" key="2">
    <source>
        <dbReference type="EMBL" id="TYB33457.1"/>
    </source>
</evidence>
<proteinExistence type="predicted"/>
<dbReference type="RefSeq" id="WP_303701003.1">
    <property type="nucleotide sequence ID" value="NZ_VSIV01000140.1"/>
</dbReference>
<keyword evidence="1" id="KW-0472">Membrane</keyword>
<name>A0A5D0MIE8_FLESI</name>
<feature type="transmembrane region" description="Helical" evidence="1">
    <location>
        <begin position="41"/>
        <end position="60"/>
    </location>
</feature>
<evidence type="ECO:0008006" key="4">
    <source>
        <dbReference type="Google" id="ProtNLM"/>
    </source>
</evidence>
<sequence>MEVYKSKKYLIYLLGLLFLSSIFFGVSVYLDAEGKLGGGKIFVLVFLSFFILFNLITTFFRKVIIESGKLTIRTLFTNKTVLLENIQDIGVIRLKGRYSVLIYFDDRFAMLPSTISGFEEIVNIIKKSCGGEVAEKLDELNKKTLRNQSALGIAFLLFANIFLIFLGIYNLFVQ</sequence>
<evidence type="ECO:0000256" key="1">
    <source>
        <dbReference type="SAM" id="Phobius"/>
    </source>
</evidence>
<accession>A0A5D0MIE8</accession>
<reference evidence="2 3" key="1">
    <citation type="submission" date="2019-08" db="EMBL/GenBank/DDBJ databases">
        <title>Genomic characterization of a novel candidate phylum (ARYD3) from a high temperature, high salinity tertiary oil reservoir in north central Oklahoma, USA.</title>
        <authorList>
            <person name="Youssef N.H."/>
            <person name="Yadav A."/>
            <person name="Elshahed M.S."/>
        </authorList>
    </citation>
    <scope>NUCLEOTIDE SEQUENCE [LARGE SCALE GENOMIC DNA]</scope>
    <source>
        <strain evidence="2">ARYD1</strain>
    </source>
</reference>
<gene>
    <name evidence="2" type="ORF">FXF49_05985</name>
</gene>
<dbReference type="Proteomes" id="UP000323337">
    <property type="component" value="Unassembled WGS sequence"/>
</dbReference>
<feature type="transmembrane region" description="Helical" evidence="1">
    <location>
        <begin position="9"/>
        <end position="29"/>
    </location>
</feature>